<evidence type="ECO:0000313" key="14">
    <source>
        <dbReference type="Proteomes" id="UP001150538"/>
    </source>
</evidence>
<evidence type="ECO:0000256" key="5">
    <source>
        <dbReference type="ARBA" id="ARBA00022679"/>
    </source>
</evidence>
<feature type="transmembrane region" description="Helical" evidence="11">
    <location>
        <begin position="1104"/>
        <end position="1123"/>
    </location>
</feature>
<dbReference type="SUPFAM" id="SSF53448">
    <property type="entry name" value="Nucleotide-diphospho-sugar transferases"/>
    <property type="match status" value="1"/>
</dbReference>
<dbReference type="GO" id="GO:0005886">
    <property type="term" value="C:plasma membrane"/>
    <property type="evidence" value="ECO:0007669"/>
    <property type="project" value="UniProtKB-SubCell"/>
</dbReference>
<feature type="transmembrane region" description="Helical" evidence="11">
    <location>
        <begin position="501"/>
        <end position="526"/>
    </location>
</feature>
<feature type="region of interest" description="Disordered" evidence="10">
    <location>
        <begin position="1323"/>
        <end position="1432"/>
    </location>
</feature>
<keyword evidence="9" id="KW-0325">Glycoprotein</keyword>
<sequence>MSGNPEEGFDGQIFDSGHVQGRPQQQHQPSRYNQNASTSASPDDVQLHRHHSDGSAVGQNSEYSATSTNRPLMGAAPANNDAYFDNSASTSQLAQERSKMQKGSKSGNEGGELGRRQSTRLTRRGRNLVKPERQPAPQPGDPHYHTYMRQGLDVTAPAGPNSRTRRRNILTRGDNTAVAALSNSNSINEDLNGYHHATPKEGGVRFANLKASKKKRSCPGPWTIYIRFITFWAPAPLLSLCGMPNPQMQTAWREKIGLVSIIILIMAAIGFLTFALQQILCGLSGTQNRVRYNSLSPDEAIISGQAYNLKHFNHPDTEMTGSGSILGDPVNAKFMDLSLLFQNPNGNCKGVLKYNSGFANSNGNVVSVFPCQMVNPNSLKNNIDTSAQFDPSLCHNKASQRNALGRIPKRPVYYTWEDIKQKGQNMVLYNGAVLDLKRLDWLLPDVKAPQKYQNLKKGKYHGRDMSLYFAADGSKSGDCLKDLLQVGSIDTASIGCMASNIILYTSLVVILGAVFAKFFMAVYFGWFMSRSLGAIKSETPEERRARLENIEDWADHNNHVGAVEPITLQHSVVNPPTRKLPWLPTVSRYSQFNPGDEPAARRMPQRGRGNANPHSLASGYFNSMYLGDNSSFSGVNAFADPALSSGNHTDSNRDVVSSVPSQTGLVSYPVGNLPTNSMLQTQAPGTPLIVESPYDFSLAYTLLLVTCYSEGSYGIRTTLDSLAGTDYPSSHKCIFVICDGLIKGEGEDMYTPDVCLSMMKDFVIPPDRVQPYTYVAIASGSKRRNMAKIYAGYYAPGENSPESAKREPVPMILVVKCGTPEEANDRKPGNRGKRDSQVLLMQFLQHVMFDDRMTELEYELFNAMWNVTKVTPDNFEICLMVDADTKIYGDSVTRMVATMVKDPQIMGLCGETKIANKRDSWVSAIQVFEYYISHHQAKAFESVFGGVTCLPGCFCMYRIKAPKGSNNFWVPILANPNIVENYSEYIVDTLHKKNLLLLGEDRYLSTLMLRTFPKRKMMFVPSAVCKTVVPNEFKVLLSQRRRWINSTVHNLMELVLVKDLCGTFCLSMQFVIFMELIGTVALPAAISFTLYIIIISTFTRPVPYLPLALLACILFLPAILIGLTSRKMVYVGWMFIYLFSLPVWNFVLPAYAYWHFDDFSWGETRKVTGEGKDTGHGDAEGEFDSSMIIMKRWCDFEAEKRRKTRAIFNDAPELRDVALGLSGTPHSEKNSPMFMVGGGHDTPLTEKSSRMSHDDPDAGTEDGSASKSVISSGHAGSSTTGGGQMSRLHQAVAAVASSDQDSRRMSVAADNIEKLGYMTPHIIPTIASGTPPRTGSSNRISSYGSNNNSGFMSSPNGNQYAFSQLSGGTPPIPAMPAGMRLSTSDRSSRRFSGGVSPSMSQNSGGSNGHNNNNDHSPIPPPPPPPPHQQQQQ</sequence>
<reference evidence="13" key="1">
    <citation type="submission" date="2022-07" db="EMBL/GenBank/DDBJ databases">
        <title>Phylogenomic reconstructions and comparative analyses of Kickxellomycotina fungi.</title>
        <authorList>
            <person name="Reynolds N.K."/>
            <person name="Stajich J.E."/>
            <person name="Barry K."/>
            <person name="Grigoriev I.V."/>
            <person name="Crous P."/>
            <person name="Smith M.E."/>
        </authorList>
    </citation>
    <scope>NUCLEOTIDE SEQUENCE</scope>
    <source>
        <strain evidence="13">NBRC 100468</strain>
    </source>
</reference>
<dbReference type="OrthoDB" id="370884at2759"/>
<dbReference type="GO" id="GO:0030428">
    <property type="term" value="C:cell septum"/>
    <property type="evidence" value="ECO:0007669"/>
    <property type="project" value="TreeGrafter"/>
</dbReference>
<feature type="compositionally biased region" description="Polar residues" evidence="10">
    <location>
        <begin position="57"/>
        <end position="70"/>
    </location>
</feature>
<dbReference type="PANTHER" id="PTHR22914">
    <property type="entry name" value="CHITIN SYNTHASE"/>
    <property type="match status" value="1"/>
</dbReference>
<keyword evidence="3" id="KW-1003">Cell membrane</keyword>
<evidence type="ECO:0000256" key="11">
    <source>
        <dbReference type="SAM" id="Phobius"/>
    </source>
</evidence>
<feature type="compositionally biased region" description="Pro residues" evidence="10">
    <location>
        <begin position="1417"/>
        <end position="1432"/>
    </location>
</feature>
<feature type="transmembrane region" description="Helical" evidence="11">
    <location>
        <begin position="256"/>
        <end position="276"/>
    </location>
</feature>
<proteinExistence type="predicted"/>
<feature type="compositionally biased region" description="Low complexity" evidence="10">
    <location>
        <begin position="1396"/>
        <end position="1416"/>
    </location>
</feature>
<feature type="compositionally biased region" description="Polar residues" evidence="10">
    <location>
        <begin position="22"/>
        <end position="41"/>
    </location>
</feature>
<evidence type="ECO:0000256" key="1">
    <source>
        <dbReference type="ARBA" id="ARBA00004651"/>
    </source>
</evidence>
<dbReference type="EMBL" id="JANBPU010000268">
    <property type="protein sequence ID" value="KAJ1913348.1"/>
    <property type="molecule type" value="Genomic_DNA"/>
</dbReference>
<gene>
    <name evidence="13" type="primary">CHS3_1</name>
    <name evidence="13" type="ORF">H4219_005252</name>
</gene>
<dbReference type="InterPro" id="IPR029044">
    <property type="entry name" value="Nucleotide-diphossugar_trans"/>
</dbReference>
<dbReference type="PANTHER" id="PTHR22914:SF16">
    <property type="entry name" value="CHITIN SYNTHASE 3"/>
    <property type="match status" value="1"/>
</dbReference>
<dbReference type="Proteomes" id="UP001150538">
    <property type="component" value="Unassembled WGS sequence"/>
</dbReference>
<accession>A0A9W8DK71</accession>
<dbReference type="GO" id="GO:0006031">
    <property type="term" value="P:chitin biosynthetic process"/>
    <property type="evidence" value="ECO:0007669"/>
    <property type="project" value="TreeGrafter"/>
</dbReference>
<feature type="compositionally biased region" description="Basic and acidic residues" evidence="10">
    <location>
        <begin position="1243"/>
        <end position="1256"/>
    </location>
</feature>
<keyword evidence="5 13" id="KW-0808">Transferase</keyword>
<keyword evidence="8 11" id="KW-0472">Membrane</keyword>
<dbReference type="GO" id="GO:0004100">
    <property type="term" value="F:chitin synthase activity"/>
    <property type="evidence" value="ECO:0007669"/>
    <property type="project" value="UniProtKB-EC"/>
</dbReference>
<protein>
    <recommendedName>
        <fullName evidence="2">chitin synthase</fullName>
        <ecNumber evidence="2">2.4.1.16</ecNumber>
    </recommendedName>
</protein>
<keyword evidence="14" id="KW-1185">Reference proteome</keyword>
<feature type="transmembrane region" description="Helical" evidence="11">
    <location>
        <begin position="1135"/>
        <end position="1154"/>
    </location>
</feature>
<feature type="compositionally biased region" description="Basic residues" evidence="10">
    <location>
        <begin position="117"/>
        <end position="127"/>
    </location>
</feature>
<keyword evidence="6 11" id="KW-0812">Transmembrane</keyword>
<keyword evidence="7 11" id="KW-1133">Transmembrane helix</keyword>
<evidence type="ECO:0000256" key="7">
    <source>
        <dbReference type="ARBA" id="ARBA00022989"/>
    </source>
</evidence>
<evidence type="ECO:0000256" key="4">
    <source>
        <dbReference type="ARBA" id="ARBA00022676"/>
    </source>
</evidence>
<name>A0A9W8DK71_9FUNG</name>
<comment type="subcellular location">
    <subcellularLocation>
        <location evidence="1">Cell membrane</location>
        <topology evidence="1">Multi-pass membrane protein</topology>
    </subcellularLocation>
</comment>
<feature type="region of interest" description="Disordered" evidence="10">
    <location>
        <begin position="1221"/>
        <end position="1285"/>
    </location>
</feature>
<evidence type="ECO:0000256" key="6">
    <source>
        <dbReference type="ARBA" id="ARBA00022692"/>
    </source>
</evidence>
<feature type="compositionally biased region" description="Polar residues" evidence="10">
    <location>
        <begin position="86"/>
        <end position="107"/>
    </location>
</feature>
<evidence type="ECO:0000256" key="3">
    <source>
        <dbReference type="ARBA" id="ARBA00022475"/>
    </source>
</evidence>
<feature type="transmembrane region" description="Helical" evidence="11">
    <location>
        <begin position="1076"/>
        <end position="1098"/>
    </location>
</feature>
<feature type="domain" description="Chitin synthase 4-like" evidence="12">
    <location>
        <begin position="412"/>
        <end position="488"/>
    </location>
</feature>
<evidence type="ECO:0000259" key="12">
    <source>
        <dbReference type="Pfam" id="PF22997"/>
    </source>
</evidence>
<evidence type="ECO:0000313" key="13">
    <source>
        <dbReference type="EMBL" id="KAJ1913348.1"/>
    </source>
</evidence>
<keyword evidence="4 13" id="KW-0328">Glycosyltransferase</keyword>
<evidence type="ECO:0000256" key="9">
    <source>
        <dbReference type="ARBA" id="ARBA00023180"/>
    </source>
</evidence>
<dbReference type="EC" id="2.4.1.16" evidence="2"/>
<dbReference type="Pfam" id="PF03142">
    <property type="entry name" value="Chitin_synth_2"/>
    <property type="match status" value="1"/>
</dbReference>
<evidence type="ECO:0000256" key="2">
    <source>
        <dbReference type="ARBA" id="ARBA00012543"/>
    </source>
</evidence>
<evidence type="ECO:0000256" key="10">
    <source>
        <dbReference type="SAM" id="MobiDB-lite"/>
    </source>
</evidence>
<organism evidence="13 14">
    <name type="scientific">Mycoemilia scoparia</name>
    <dbReference type="NCBI Taxonomy" id="417184"/>
    <lineage>
        <taxon>Eukaryota</taxon>
        <taxon>Fungi</taxon>
        <taxon>Fungi incertae sedis</taxon>
        <taxon>Zoopagomycota</taxon>
        <taxon>Kickxellomycotina</taxon>
        <taxon>Kickxellomycetes</taxon>
        <taxon>Kickxellales</taxon>
        <taxon>Kickxellaceae</taxon>
        <taxon>Mycoemilia</taxon>
    </lineage>
</organism>
<feature type="region of interest" description="Disordered" evidence="10">
    <location>
        <begin position="1"/>
        <end position="173"/>
    </location>
</feature>
<comment type="caution">
    <text evidence="13">The sequence shown here is derived from an EMBL/GenBank/DDBJ whole genome shotgun (WGS) entry which is preliminary data.</text>
</comment>
<dbReference type="Pfam" id="PF22997">
    <property type="entry name" value="CHS4"/>
    <property type="match status" value="1"/>
</dbReference>
<dbReference type="InterPro" id="IPR054295">
    <property type="entry name" value="CHS4-like_dom"/>
</dbReference>
<dbReference type="InterPro" id="IPR004835">
    <property type="entry name" value="Chitin_synth"/>
</dbReference>
<evidence type="ECO:0000256" key="8">
    <source>
        <dbReference type="ARBA" id="ARBA00023136"/>
    </source>
</evidence>
<feature type="compositionally biased region" description="Polar residues" evidence="10">
    <location>
        <begin position="1327"/>
        <end position="1367"/>
    </location>
</feature>
<dbReference type="CDD" id="cd04190">
    <property type="entry name" value="Chitin_synth_C"/>
    <property type="match status" value="1"/>
</dbReference>